<proteinExistence type="predicted"/>
<sequence>MSRTTAYLLRMISFAAILAAPVAWAQEAPPVRVRGTIEGVIDSATYVVKTRDGAELKVTLAEKPQIAGVVKASLSDIKEGSFVGVTAMPKADGSLSALEVHIFPEAMRGTGEGHYPWDLRPQSTMTNANVEQIAAAVDGRTLTLKYKDGEKKIFVPADAPIVAYGPGDKSDLKPGAKVLIIAAKQSDGTLQGRAWRVGRDGLTPPM</sequence>
<dbReference type="RefSeq" id="WP_063704298.1">
    <property type="nucleotide sequence ID" value="NZ_LUUB01000079.1"/>
</dbReference>
<name>A0A176YJ15_9BRAD</name>
<reference evidence="2 3" key="1">
    <citation type="submission" date="2016-03" db="EMBL/GenBank/DDBJ databases">
        <title>Draft Genome Sequence of the Strain BR 10245 (Bradyrhizobium sp.) isolated from nodules of Centrolobium paraense.</title>
        <authorList>
            <person name="Simoes-Araujo J.L.Sr."/>
            <person name="Barauna A.C."/>
            <person name="Silva K."/>
            <person name="Zilli J.E."/>
        </authorList>
    </citation>
    <scope>NUCLEOTIDE SEQUENCE [LARGE SCALE GENOMIC DNA]</scope>
    <source>
        <strain evidence="2 3">BR 10245</strain>
    </source>
</reference>
<dbReference type="Proteomes" id="UP000076959">
    <property type="component" value="Unassembled WGS sequence"/>
</dbReference>
<evidence type="ECO:0000313" key="3">
    <source>
        <dbReference type="Proteomes" id="UP000076959"/>
    </source>
</evidence>
<evidence type="ECO:0000256" key="1">
    <source>
        <dbReference type="SAM" id="SignalP"/>
    </source>
</evidence>
<organism evidence="2 3">
    <name type="scientific">Bradyrhizobium centrolobii</name>
    <dbReference type="NCBI Taxonomy" id="1505087"/>
    <lineage>
        <taxon>Bacteria</taxon>
        <taxon>Pseudomonadati</taxon>
        <taxon>Pseudomonadota</taxon>
        <taxon>Alphaproteobacteria</taxon>
        <taxon>Hyphomicrobiales</taxon>
        <taxon>Nitrobacteraceae</taxon>
        <taxon>Bradyrhizobium</taxon>
    </lineage>
</organism>
<dbReference type="STRING" id="1505087.AYJ54_02685"/>
<dbReference type="EMBL" id="LUUB01000079">
    <property type="protein sequence ID" value="OAF05885.1"/>
    <property type="molecule type" value="Genomic_DNA"/>
</dbReference>
<feature type="signal peptide" evidence="1">
    <location>
        <begin position="1"/>
        <end position="25"/>
    </location>
</feature>
<comment type="caution">
    <text evidence="2">The sequence shown here is derived from an EMBL/GenBank/DDBJ whole genome shotgun (WGS) entry which is preliminary data.</text>
</comment>
<protein>
    <submittedName>
        <fullName evidence="2">Uncharacterized protein</fullName>
    </submittedName>
</protein>
<accession>A0A176YJ15</accession>
<feature type="chain" id="PRO_5008054675" evidence="1">
    <location>
        <begin position="26"/>
        <end position="206"/>
    </location>
</feature>
<keyword evidence="1" id="KW-0732">Signal</keyword>
<gene>
    <name evidence="2" type="ORF">AYJ54_02685</name>
</gene>
<dbReference type="AlphaFoldDB" id="A0A176YJ15"/>
<dbReference type="OrthoDB" id="9799947at2"/>
<keyword evidence="3" id="KW-1185">Reference proteome</keyword>
<evidence type="ECO:0000313" key="2">
    <source>
        <dbReference type="EMBL" id="OAF05885.1"/>
    </source>
</evidence>